<accession>A0A3G3JUS8</accession>
<protein>
    <submittedName>
        <fullName evidence="1">Uncharacterized protein</fullName>
    </submittedName>
</protein>
<dbReference type="EMBL" id="CP033433">
    <property type="protein sequence ID" value="AYQ71924.1"/>
    <property type="molecule type" value="Genomic_DNA"/>
</dbReference>
<proteinExistence type="predicted"/>
<dbReference type="RefSeq" id="WP_123039985.1">
    <property type="nucleotide sequence ID" value="NZ_CP033433.1"/>
</dbReference>
<dbReference type="KEGG" id="coh:EAV92_04705"/>
<name>A0A3G3JUS8_9BACL</name>
<sequence length="157" mass="18494">MSKLEGNVRWQSKMLLTEHQEQYESRNDAKPAGQATPEELKMIRDYVLLPHLLTILQNSLEEVQHSTNVMKKVFAALTQLIMNRVTKDMYQVKRELSRRNIKILNDEQADMVVYHRFVCRGYEDRFGMVREVMRSEISVRLTNYISEIAALLKDYGK</sequence>
<evidence type="ECO:0000313" key="2">
    <source>
        <dbReference type="Proteomes" id="UP000269097"/>
    </source>
</evidence>
<organism evidence="1 2">
    <name type="scientific">Cohnella candidum</name>
    <dbReference type="NCBI Taxonomy" id="2674991"/>
    <lineage>
        <taxon>Bacteria</taxon>
        <taxon>Bacillati</taxon>
        <taxon>Bacillota</taxon>
        <taxon>Bacilli</taxon>
        <taxon>Bacillales</taxon>
        <taxon>Paenibacillaceae</taxon>
        <taxon>Cohnella</taxon>
    </lineage>
</organism>
<dbReference type="AlphaFoldDB" id="A0A3G3JUS8"/>
<dbReference type="Proteomes" id="UP000269097">
    <property type="component" value="Chromosome"/>
</dbReference>
<gene>
    <name evidence="1" type="ORF">EAV92_04705</name>
</gene>
<reference evidence="1 2" key="1">
    <citation type="submission" date="2018-10" db="EMBL/GenBank/DDBJ databases">
        <title>Genome Sequence of Cohnella sp.</title>
        <authorList>
            <person name="Srinivasan S."/>
            <person name="Kim M.K."/>
        </authorList>
    </citation>
    <scope>NUCLEOTIDE SEQUENCE [LARGE SCALE GENOMIC DNA]</scope>
    <source>
        <strain evidence="1 2">18JY8-7</strain>
    </source>
</reference>
<dbReference type="Pfam" id="PF26325">
    <property type="entry name" value="YhjD"/>
    <property type="match status" value="1"/>
</dbReference>
<keyword evidence="2" id="KW-1185">Reference proteome</keyword>
<dbReference type="InterPro" id="IPR058600">
    <property type="entry name" value="YhjD-like"/>
</dbReference>
<evidence type="ECO:0000313" key="1">
    <source>
        <dbReference type="EMBL" id="AYQ71924.1"/>
    </source>
</evidence>